<organism evidence="3 4">
    <name type="scientific">Tindallia magadiensis</name>
    <dbReference type="NCBI Taxonomy" id="69895"/>
    <lineage>
        <taxon>Bacteria</taxon>
        <taxon>Bacillati</taxon>
        <taxon>Bacillota</taxon>
        <taxon>Clostridia</taxon>
        <taxon>Peptostreptococcales</taxon>
        <taxon>Tindalliaceae</taxon>
        <taxon>Tindallia</taxon>
    </lineage>
</organism>
<feature type="region of interest" description="Disordered" evidence="1">
    <location>
        <begin position="1"/>
        <end position="21"/>
    </location>
</feature>
<evidence type="ECO:0000313" key="3">
    <source>
        <dbReference type="EMBL" id="SFI18989.1"/>
    </source>
</evidence>
<feature type="compositionally biased region" description="Basic residues" evidence="1">
    <location>
        <begin position="1"/>
        <end position="10"/>
    </location>
</feature>
<evidence type="ECO:0000256" key="2">
    <source>
        <dbReference type="SAM" id="Phobius"/>
    </source>
</evidence>
<accession>A0A1I3G686</accession>
<dbReference type="OrthoDB" id="9824852at2"/>
<dbReference type="RefSeq" id="WP_093373030.1">
    <property type="nucleotide sequence ID" value="NZ_FOQA01000008.1"/>
</dbReference>
<dbReference type="EMBL" id="FOQA01000008">
    <property type="protein sequence ID" value="SFI18989.1"/>
    <property type="molecule type" value="Genomic_DNA"/>
</dbReference>
<keyword evidence="2" id="KW-1133">Transmembrane helix</keyword>
<keyword evidence="4" id="KW-1185">Reference proteome</keyword>
<keyword evidence="2" id="KW-0812">Transmembrane</keyword>
<dbReference type="Proteomes" id="UP000199287">
    <property type="component" value="Unassembled WGS sequence"/>
</dbReference>
<dbReference type="STRING" id="69895.SAMN05192551_10827"/>
<protein>
    <recommendedName>
        <fullName evidence="5">PilX N-terminal</fullName>
    </recommendedName>
</protein>
<name>A0A1I3G686_9FIRM</name>
<sequence>MRKKPTHRNKDKNLRETGNTVSRRGSATVMVIMMVMTLMLLGVFSMMASYSGLAIARRNAEWTEYHYQQESQAAEKLFLTHHALYTAWEKLNHERDENDEKDENNSWHLAFYQDAMKKLEEASLLERVSLELSLQTRDHSSESAFFAGEILILADKEGKTQDFLVEFKVIAQRQEPPEINIVSWRSIPEIFEYDDGILFWDVEVD</sequence>
<feature type="transmembrane region" description="Helical" evidence="2">
    <location>
        <begin position="29"/>
        <end position="50"/>
    </location>
</feature>
<proteinExistence type="predicted"/>
<evidence type="ECO:0000256" key="1">
    <source>
        <dbReference type="SAM" id="MobiDB-lite"/>
    </source>
</evidence>
<evidence type="ECO:0008006" key="5">
    <source>
        <dbReference type="Google" id="ProtNLM"/>
    </source>
</evidence>
<keyword evidence="2" id="KW-0472">Membrane</keyword>
<evidence type="ECO:0000313" key="4">
    <source>
        <dbReference type="Proteomes" id="UP000199287"/>
    </source>
</evidence>
<gene>
    <name evidence="3" type="ORF">SAMN05192551_10827</name>
</gene>
<reference evidence="4" key="1">
    <citation type="submission" date="2016-10" db="EMBL/GenBank/DDBJ databases">
        <authorList>
            <person name="Varghese N."/>
            <person name="Submissions S."/>
        </authorList>
    </citation>
    <scope>NUCLEOTIDE SEQUENCE [LARGE SCALE GENOMIC DNA]</scope>
    <source>
        <strain evidence="4">Z-7934</strain>
    </source>
</reference>
<dbReference type="AlphaFoldDB" id="A0A1I3G686"/>